<dbReference type="Proteomes" id="UP000054217">
    <property type="component" value="Unassembled WGS sequence"/>
</dbReference>
<organism evidence="1 2">
    <name type="scientific">Pisolithus tinctorius Marx 270</name>
    <dbReference type="NCBI Taxonomy" id="870435"/>
    <lineage>
        <taxon>Eukaryota</taxon>
        <taxon>Fungi</taxon>
        <taxon>Dikarya</taxon>
        <taxon>Basidiomycota</taxon>
        <taxon>Agaricomycotina</taxon>
        <taxon>Agaricomycetes</taxon>
        <taxon>Agaricomycetidae</taxon>
        <taxon>Boletales</taxon>
        <taxon>Sclerodermatineae</taxon>
        <taxon>Pisolithaceae</taxon>
        <taxon>Pisolithus</taxon>
    </lineage>
</organism>
<proteinExistence type="predicted"/>
<accession>A0A0C3PDV5</accession>
<evidence type="ECO:0000313" key="1">
    <source>
        <dbReference type="EMBL" id="KIO06321.1"/>
    </source>
</evidence>
<gene>
    <name evidence="1" type="ORF">M404DRAFT_998950</name>
</gene>
<name>A0A0C3PDV5_PISTI</name>
<keyword evidence="2" id="KW-1185">Reference proteome</keyword>
<reference evidence="1 2" key="1">
    <citation type="submission" date="2014-04" db="EMBL/GenBank/DDBJ databases">
        <authorList>
            <consortium name="DOE Joint Genome Institute"/>
            <person name="Kuo A."/>
            <person name="Kohler A."/>
            <person name="Costa M.D."/>
            <person name="Nagy L.G."/>
            <person name="Floudas D."/>
            <person name="Copeland A."/>
            <person name="Barry K.W."/>
            <person name="Cichocki N."/>
            <person name="Veneault-Fourrey C."/>
            <person name="LaButti K."/>
            <person name="Lindquist E.A."/>
            <person name="Lipzen A."/>
            <person name="Lundell T."/>
            <person name="Morin E."/>
            <person name="Murat C."/>
            <person name="Sun H."/>
            <person name="Tunlid A."/>
            <person name="Henrissat B."/>
            <person name="Grigoriev I.V."/>
            <person name="Hibbett D.S."/>
            <person name="Martin F."/>
            <person name="Nordberg H.P."/>
            <person name="Cantor M.N."/>
            <person name="Hua S.X."/>
        </authorList>
    </citation>
    <scope>NUCLEOTIDE SEQUENCE [LARGE SCALE GENOMIC DNA]</scope>
    <source>
        <strain evidence="1 2">Marx 270</strain>
    </source>
</reference>
<dbReference type="EMBL" id="KN831963">
    <property type="protein sequence ID" value="KIO06321.1"/>
    <property type="molecule type" value="Genomic_DNA"/>
</dbReference>
<sequence length="65" mass="7162">MRSPAVLHDNPECRAGSKNVGRLEGCVPFNRDELHPTAEPSGGMPRFAKTDTRDNRGLFKIGLLK</sequence>
<dbReference type="AlphaFoldDB" id="A0A0C3PDV5"/>
<protein>
    <submittedName>
        <fullName evidence="1">Uncharacterized protein</fullName>
    </submittedName>
</protein>
<evidence type="ECO:0000313" key="2">
    <source>
        <dbReference type="Proteomes" id="UP000054217"/>
    </source>
</evidence>
<dbReference type="InParanoid" id="A0A0C3PDV5"/>
<reference evidence="2" key="2">
    <citation type="submission" date="2015-01" db="EMBL/GenBank/DDBJ databases">
        <title>Evolutionary Origins and Diversification of the Mycorrhizal Mutualists.</title>
        <authorList>
            <consortium name="DOE Joint Genome Institute"/>
            <consortium name="Mycorrhizal Genomics Consortium"/>
            <person name="Kohler A."/>
            <person name="Kuo A."/>
            <person name="Nagy L.G."/>
            <person name="Floudas D."/>
            <person name="Copeland A."/>
            <person name="Barry K.W."/>
            <person name="Cichocki N."/>
            <person name="Veneault-Fourrey C."/>
            <person name="LaButti K."/>
            <person name="Lindquist E.A."/>
            <person name="Lipzen A."/>
            <person name="Lundell T."/>
            <person name="Morin E."/>
            <person name="Murat C."/>
            <person name="Riley R."/>
            <person name="Ohm R."/>
            <person name="Sun H."/>
            <person name="Tunlid A."/>
            <person name="Henrissat B."/>
            <person name="Grigoriev I.V."/>
            <person name="Hibbett D.S."/>
            <person name="Martin F."/>
        </authorList>
    </citation>
    <scope>NUCLEOTIDE SEQUENCE [LARGE SCALE GENOMIC DNA]</scope>
    <source>
        <strain evidence="2">Marx 270</strain>
    </source>
</reference>
<dbReference type="HOGENOM" id="CLU_2850639_0_0_1"/>